<sequence length="315" mass="36502">MPTMWNVKHSCCCCGPYVELSIPNSRKKRYFLRGWEFQPLMPMIIVSLILFTTITYFICIFPHQSLVAQIIMPIFISILLVLSIWSYFACVCMDPGYLPFNWAQTKRFSYTWEEQLSGLAVISAQFNYALLKENRPPKCSFSHSAGRFVIRGDHICGWAANWIGKRNHKQFILMNLYSGLFASTLVIGSLFVPHFFSLPKKILFTAILAIFVEIAYAIFVFSAFGSTMIDLVNNRTKLNKMKDNVNINNSQLNERKISFTESMQEVCGNSSYLYWMIPLPAFDDLLVIDDDPDDMFHPLDEFVFRKNDFFRSSIY</sequence>
<evidence type="ECO:0000256" key="3">
    <source>
        <dbReference type="ARBA" id="ARBA00022692"/>
    </source>
</evidence>
<gene>
    <name evidence="9" type="ORF">M9Y10_006594</name>
</gene>
<reference evidence="9 10" key="1">
    <citation type="submission" date="2024-04" db="EMBL/GenBank/DDBJ databases">
        <title>Tritrichomonas musculus Genome.</title>
        <authorList>
            <person name="Alves-Ferreira E."/>
            <person name="Grigg M."/>
            <person name="Lorenzi H."/>
            <person name="Galac M."/>
        </authorList>
    </citation>
    <scope>NUCLEOTIDE SEQUENCE [LARGE SCALE GENOMIC DNA]</scope>
    <source>
        <strain evidence="9 10">EAF2021</strain>
    </source>
</reference>
<dbReference type="EMBL" id="JAPFFF010000012">
    <property type="protein sequence ID" value="KAK8876390.1"/>
    <property type="molecule type" value="Genomic_DNA"/>
</dbReference>
<comment type="caution">
    <text evidence="9">The sequence shown here is derived from an EMBL/GenBank/DDBJ whole genome shotgun (WGS) entry which is preliminary data.</text>
</comment>
<proteinExistence type="inferred from homology"/>
<dbReference type="InterPro" id="IPR001594">
    <property type="entry name" value="Palmitoyltrfase_DHHC"/>
</dbReference>
<keyword evidence="4 7" id="KW-1133">Transmembrane helix</keyword>
<evidence type="ECO:0000256" key="1">
    <source>
        <dbReference type="ARBA" id="ARBA00004141"/>
    </source>
</evidence>
<comment type="similarity">
    <text evidence="7">Belongs to the DHHC palmitoyltransferase family.</text>
</comment>
<feature type="transmembrane region" description="Helical" evidence="7">
    <location>
        <begin position="40"/>
        <end position="59"/>
    </location>
</feature>
<dbReference type="PROSITE" id="PS50216">
    <property type="entry name" value="DHHC"/>
    <property type="match status" value="1"/>
</dbReference>
<keyword evidence="6 7" id="KW-0012">Acyltransferase</keyword>
<evidence type="ECO:0000256" key="6">
    <source>
        <dbReference type="ARBA" id="ARBA00023315"/>
    </source>
</evidence>
<protein>
    <recommendedName>
        <fullName evidence="7">Palmitoyltransferase</fullName>
        <ecNumber evidence="7">2.3.1.225</ecNumber>
    </recommendedName>
</protein>
<organism evidence="9 10">
    <name type="scientific">Tritrichomonas musculus</name>
    <dbReference type="NCBI Taxonomy" id="1915356"/>
    <lineage>
        <taxon>Eukaryota</taxon>
        <taxon>Metamonada</taxon>
        <taxon>Parabasalia</taxon>
        <taxon>Tritrichomonadida</taxon>
        <taxon>Tritrichomonadidae</taxon>
        <taxon>Tritrichomonas</taxon>
    </lineage>
</organism>
<evidence type="ECO:0000256" key="4">
    <source>
        <dbReference type="ARBA" id="ARBA00022989"/>
    </source>
</evidence>
<keyword evidence="5 7" id="KW-0472">Membrane</keyword>
<accession>A0ABR2JF33</accession>
<keyword evidence="2 7" id="KW-0808">Transferase</keyword>
<dbReference type="PANTHER" id="PTHR22883:SF147">
    <property type="entry name" value="PALMITOYLTRANSFERASE"/>
    <property type="match status" value="1"/>
</dbReference>
<dbReference type="InterPro" id="IPR039859">
    <property type="entry name" value="PFA4/ZDH16/20/ERF2-like"/>
</dbReference>
<dbReference type="EC" id="2.3.1.225" evidence="7"/>
<evidence type="ECO:0000256" key="5">
    <source>
        <dbReference type="ARBA" id="ARBA00023136"/>
    </source>
</evidence>
<dbReference type="Pfam" id="PF01529">
    <property type="entry name" value="DHHC"/>
    <property type="match status" value="1"/>
</dbReference>
<feature type="transmembrane region" description="Helical" evidence="7">
    <location>
        <begin position="66"/>
        <end position="88"/>
    </location>
</feature>
<dbReference type="Proteomes" id="UP001470230">
    <property type="component" value="Unassembled WGS sequence"/>
</dbReference>
<feature type="domain" description="Palmitoyltransferase DHHC" evidence="8">
    <location>
        <begin position="133"/>
        <end position="243"/>
    </location>
</feature>
<comment type="catalytic activity">
    <reaction evidence="7">
        <text>L-cysteinyl-[protein] + hexadecanoyl-CoA = S-hexadecanoyl-L-cysteinyl-[protein] + CoA</text>
        <dbReference type="Rhea" id="RHEA:36683"/>
        <dbReference type="Rhea" id="RHEA-COMP:10131"/>
        <dbReference type="Rhea" id="RHEA-COMP:11032"/>
        <dbReference type="ChEBI" id="CHEBI:29950"/>
        <dbReference type="ChEBI" id="CHEBI:57287"/>
        <dbReference type="ChEBI" id="CHEBI:57379"/>
        <dbReference type="ChEBI" id="CHEBI:74151"/>
        <dbReference type="EC" id="2.3.1.225"/>
    </reaction>
</comment>
<keyword evidence="3 7" id="KW-0812">Transmembrane</keyword>
<evidence type="ECO:0000256" key="2">
    <source>
        <dbReference type="ARBA" id="ARBA00022679"/>
    </source>
</evidence>
<evidence type="ECO:0000313" key="10">
    <source>
        <dbReference type="Proteomes" id="UP001470230"/>
    </source>
</evidence>
<name>A0ABR2JF33_9EUKA</name>
<dbReference type="PANTHER" id="PTHR22883">
    <property type="entry name" value="ZINC FINGER DHHC DOMAIN CONTAINING PROTEIN"/>
    <property type="match status" value="1"/>
</dbReference>
<evidence type="ECO:0000256" key="7">
    <source>
        <dbReference type="RuleBase" id="RU079119"/>
    </source>
</evidence>
<evidence type="ECO:0000313" key="9">
    <source>
        <dbReference type="EMBL" id="KAK8876390.1"/>
    </source>
</evidence>
<feature type="transmembrane region" description="Helical" evidence="7">
    <location>
        <begin position="171"/>
        <end position="196"/>
    </location>
</feature>
<comment type="domain">
    <text evidence="7">The DHHC domain is required for palmitoyltransferase activity.</text>
</comment>
<comment type="subcellular location">
    <subcellularLocation>
        <location evidence="1">Membrane</location>
        <topology evidence="1">Multi-pass membrane protein</topology>
    </subcellularLocation>
</comment>
<keyword evidence="10" id="KW-1185">Reference proteome</keyword>
<feature type="transmembrane region" description="Helical" evidence="7">
    <location>
        <begin position="202"/>
        <end position="232"/>
    </location>
</feature>
<evidence type="ECO:0000259" key="8">
    <source>
        <dbReference type="Pfam" id="PF01529"/>
    </source>
</evidence>